<keyword evidence="5" id="KW-0418">Kinase</keyword>
<feature type="region of interest" description="Disordered" evidence="7">
    <location>
        <begin position="673"/>
        <end position="692"/>
    </location>
</feature>
<evidence type="ECO:0000256" key="2">
    <source>
        <dbReference type="ARBA" id="ARBA00012438"/>
    </source>
</evidence>
<evidence type="ECO:0000256" key="3">
    <source>
        <dbReference type="ARBA" id="ARBA00022553"/>
    </source>
</evidence>
<dbReference type="InterPro" id="IPR001789">
    <property type="entry name" value="Sig_transdc_resp-reg_receiver"/>
</dbReference>
<feature type="domain" description="PAC" evidence="10">
    <location>
        <begin position="77"/>
        <end position="130"/>
    </location>
</feature>
<dbReference type="InterPro" id="IPR035965">
    <property type="entry name" value="PAS-like_dom_sf"/>
</dbReference>
<accession>A0ABX9MY39</accession>
<evidence type="ECO:0000313" key="12">
    <source>
        <dbReference type="Proteomes" id="UP000266483"/>
    </source>
</evidence>
<feature type="domain" description="Response regulatory" evidence="9">
    <location>
        <begin position="700"/>
        <end position="816"/>
    </location>
</feature>
<dbReference type="Gene3D" id="1.10.287.130">
    <property type="match status" value="1"/>
</dbReference>
<dbReference type="PROSITE" id="PS50113">
    <property type="entry name" value="PAC"/>
    <property type="match status" value="2"/>
</dbReference>
<dbReference type="SMART" id="SM00086">
    <property type="entry name" value="PAC"/>
    <property type="match status" value="2"/>
</dbReference>
<feature type="domain" description="Histidine kinase" evidence="8">
    <location>
        <begin position="451"/>
        <end position="673"/>
    </location>
</feature>
<dbReference type="PRINTS" id="PR00344">
    <property type="entry name" value="BCTRLSENSOR"/>
</dbReference>
<dbReference type="SMART" id="SM00065">
    <property type="entry name" value="GAF"/>
    <property type="match status" value="1"/>
</dbReference>
<dbReference type="SMART" id="SM00388">
    <property type="entry name" value="HisKA"/>
    <property type="match status" value="1"/>
</dbReference>
<dbReference type="Gene3D" id="3.30.450.20">
    <property type="entry name" value="PAS domain"/>
    <property type="match status" value="2"/>
</dbReference>
<evidence type="ECO:0000256" key="5">
    <source>
        <dbReference type="ARBA" id="ARBA00022777"/>
    </source>
</evidence>
<dbReference type="SUPFAM" id="SSF47384">
    <property type="entry name" value="Homodimeric domain of signal transducing histidine kinase"/>
    <property type="match status" value="1"/>
</dbReference>
<proteinExistence type="predicted"/>
<evidence type="ECO:0000259" key="9">
    <source>
        <dbReference type="PROSITE" id="PS50110"/>
    </source>
</evidence>
<feature type="compositionally biased region" description="Polar residues" evidence="7">
    <location>
        <begin position="683"/>
        <end position="692"/>
    </location>
</feature>
<evidence type="ECO:0000259" key="10">
    <source>
        <dbReference type="PROSITE" id="PS50113"/>
    </source>
</evidence>
<comment type="catalytic activity">
    <reaction evidence="1">
        <text>ATP + protein L-histidine = ADP + protein N-phospho-L-histidine.</text>
        <dbReference type="EC" id="2.7.13.3"/>
    </reaction>
</comment>
<dbReference type="InterPro" id="IPR003661">
    <property type="entry name" value="HisK_dim/P_dom"/>
</dbReference>
<dbReference type="PANTHER" id="PTHR43304:SF1">
    <property type="entry name" value="PAC DOMAIN-CONTAINING PROTEIN"/>
    <property type="match status" value="1"/>
</dbReference>
<keyword evidence="4" id="KW-0808">Transferase</keyword>
<dbReference type="Gene3D" id="3.30.565.10">
    <property type="entry name" value="Histidine kinase-like ATPase, C-terminal domain"/>
    <property type="match status" value="1"/>
</dbReference>
<dbReference type="SMART" id="SM00448">
    <property type="entry name" value="REC"/>
    <property type="match status" value="1"/>
</dbReference>
<dbReference type="Pfam" id="PF13185">
    <property type="entry name" value="GAF_2"/>
    <property type="match status" value="1"/>
</dbReference>
<dbReference type="RefSeq" id="WP_119440669.1">
    <property type="nucleotide sequence ID" value="NZ_CP170494.1"/>
</dbReference>
<dbReference type="InterPro" id="IPR001610">
    <property type="entry name" value="PAC"/>
</dbReference>
<dbReference type="InterPro" id="IPR003018">
    <property type="entry name" value="GAF"/>
</dbReference>
<dbReference type="InterPro" id="IPR000014">
    <property type="entry name" value="PAS"/>
</dbReference>
<dbReference type="SUPFAM" id="SSF55781">
    <property type="entry name" value="GAF domain-like"/>
    <property type="match status" value="1"/>
</dbReference>
<dbReference type="InterPro" id="IPR005467">
    <property type="entry name" value="His_kinase_dom"/>
</dbReference>
<dbReference type="InterPro" id="IPR013655">
    <property type="entry name" value="PAS_fold_3"/>
</dbReference>
<keyword evidence="3 6" id="KW-0597">Phosphoprotein</keyword>
<evidence type="ECO:0000256" key="4">
    <source>
        <dbReference type="ARBA" id="ARBA00022679"/>
    </source>
</evidence>
<dbReference type="SMART" id="SM00387">
    <property type="entry name" value="HATPase_c"/>
    <property type="match status" value="1"/>
</dbReference>
<dbReference type="SUPFAM" id="SSF55874">
    <property type="entry name" value="ATPase domain of HSP90 chaperone/DNA topoisomerase II/histidine kinase"/>
    <property type="match status" value="1"/>
</dbReference>
<dbReference type="InterPro" id="IPR036097">
    <property type="entry name" value="HisK_dim/P_sf"/>
</dbReference>
<dbReference type="PROSITE" id="PS50110">
    <property type="entry name" value="RESPONSE_REGULATORY"/>
    <property type="match status" value="1"/>
</dbReference>
<dbReference type="InterPro" id="IPR036890">
    <property type="entry name" value="HATPase_C_sf"/>
</dbReference>
<reference evidence="11 12" key="1">
    <citation type="submission" date="2017-08" db="EMBL/GenBank/DDBJ databases">
        <title>Pusillimonas indicus sp. nov., a member of the family Alcaligenaceae isolated from surface seawater.</title>
        <authorList>
            <person name="Li J."/>
        </authorList>
    </citation>
    <scope>NUCLEOTIDE SEQUENCE [LARGE SCALE GENOMIC DNA]</scope>
    <source>
        <strain evidence="11 12">17-4A</strain>
    </source>
</reference>
<dbReference type="SUPFAM" id="SSF55785">
    <property type="entry name" value="PYP-like sensor domain (PAS domain)"/>
    <property type="match status" value="2"/>
</dbReference>
<keyword evidence="12" id="KW-1185">Reference proteome</keyword>
<dbReference type="EC" id="2.7.13.3" evidence="2"/>
<dbReference type="InterPro" id="IPR004358">
    <property type="entry name" value="Sig_transdc_His_kin-like_C"/>
</dbReference>
<dbReference type="PROSITE" id="PS50109">
    <property type="entry name" value="HIS_KIN"/>
    <property type="match status" value="1"/>
</dbReference>
<dbReference type="InterPro" id="IPR029016">
    <property type="entry name" value="GAF-like_dom_sf"/>
</dbReference>
<evidence type="ECO:0000256" key="6">
    <source>
        <dbReference type="PROSITE-ProRule" id="PRU00169"/>
    </source>
</evidence>
<dbReference type="InterPro" id="IPR003594">
    <property type="entry name" value="HATPase_dom"/>
</dbReference>
<sequence length="820" mass="90825">MSSLTDSQLAMAEALPSMIWTATPEGVVDYVNHVFEDYTGETADQPGQIDWLSVVHPDDKAPTLAIWAKCIESSTPYRTEFRIIHKASHAYRWHYVAASPHFNESGKVVRWYGITTDIHDSKLAHKAVEQAHQELRRLLALQELETRLLEQISAEHGLHDILDEITHTVDQIIPDVCSSILLVENGHLRHGSAPSLPKKYNEMIDGFPVGEGVGSCGTAAARGRPVIVSDILADALWNQYPDITRALGMRACWSTPVLNTDNKVLATFGMYYARPMTPSPEDLALIERICQFVRIVIERTRYREQAHAHEARFRAIAQASGDIIWEYNLNTSSMWYSEGMQHVFGHDPAHDAELGKALLATKYIHEDDRDAALTALESATQKGEPCEIEYRWLRANGQYAHVVNRTVVIPGKNGNPTRVVGSIADITEKKLLEEQLRHSQRLEAVGQLTSGIAHDFNNLLTIVLANAGQLADELPSGSQQQFLAAMMKTAATKGAGLIRNLMAFSRQQELHARPVHVNSLIIDMRDLIKHTLGTHFSLHVHLQANPCIAFIDPSQLESALLNLTANARDAMNDAGALTIRTANVRFDSLKTSTKSNNKGTFVMVEVSDTGSGIDTQIKERIFDPFFTTKEVGKGSGLGLSMVYGFVKQSHGFVDIDSRLGHGTTLRLYFPLYENGTDNPPPNESRSTPDSTPTMIAETTTILLVEDEPMVRQMLVQQLTRMGYTVITANDGEEGLHELKEHPEIGLLFTDMMMPGGLDGYELAKLAQQHNPAIRVVLSSGYSGKLADAHKRTSEGYWVLPKPYLRAELSAVLKNALSQPA</sequence>
<evidence type="ECO:0000256" key="1">
    <source>
        <dbReference type="ARBA" id="ARBA00000085"/>
    </source>
</evidence>
<dbReference type="CDD" id="cd00130">
    <property type="entry name" value="PAS"/>
    <property type="match status" value="2"/>
</dbReference>
<dbReference type="NCBIfam" id="TIGR00229">
    <property type="entry name" value="sensory_box"/>
    <property type="match status" value="2"/>
</dbReference>
<dbReference type="Pfam" id="PF02518">
    <property type="entry name" value="HATPase_c"/>
    <property type="match status" value="1"/>
</dbReference>
<dbReference type="InterPro" id="IPR000700">
    <property type="entry name" value="PAS-assoc_C"/>
</dbReference>
<feature type="modified residue" description="4-aspartylphosphate" evidence="6">
    <location>
        <position position="750"/>
    </location>
</feature>
<dbReference type="SMART" id="SM00091">
    <property type="entry name" value="PAS"/>
    <property type="match status" value="2"/>
</dbReference>
<dbReference type="EMBL" id="NQOU01000001">
    <property type="protein sequence ID" value="RII83814.1"/>
    <property type="molecule type" value="Genomic_DNA"/>
</dbReference>
<comment type="caution">
    <text evidence="11">The sequence shown here is derived from an EMBL/GenBank/DDBJ whole genome shotgun (WGS) entry which is preliminary data.</text>
</comment>
<dbReference type="InterPro" id="IPR011006">
    <property type="entry name" value="CheY-like_superfamily"/>
</dbReference>
<evidence type="ECO:0000256" key="7">
    <source>
        <dbReference type="SAM" id="MobiDB-lite"/>
    </source>
</evidence>
<evidence type="ECO:0000259" key="8">
    <source>
        <dbReference type="PROSITE" id="PS50109"/>
    </source>
</evidence>
<feature type="domain" description="PAC" evidence="10">
    <location>
        <begin position="386"/>
        <end position="438"/>
    </location>
</feature>
<organism evidence="11 12">
    <name type="scientific">Neopusillimonas maritima</name>
    <dbReference type="NCBI Taxonomy" id="2026239"/>
    <lineage>
        <taxon>Bacteria</taxon>
        <taxon>Pseudomonadati</taxon>
        <taxon>Pseudomonadota</taxon>
        <taxon>Betaproteobacteria</taxon>
        <taxon>Burkholderiales</taxon>
        <taxon>Alcaligenaceae</taxon>
        <taxon>Neopusillimonas</taxon>
    </lineage>
</organism>
<dbReference type="PANTHER" id="PTHR43304">
    <property type="entry name" value="PHYTOCHROME-LIKE PROTEIN CPH1"/>
    <property type="match status" value="1"/>
</dbReference>
<dbReference type="Proteomes" id="UP000266483">
    <property type="component" value="Unassembled WGS sequence"/>
</dbReference>
<dbReference type="Gene3D" id="3.40.50.2300">
    <property type="match status" value="1"/>
</dbReference>
<dbReference type="InterPro" id="IPR052162">
    <property type="entry name" value="Sensor_kinase/Photoreceptor"/>
</dbReference>
<gene>
    <name evidence="11" type="ORF">CJO09_00805</name>
</gene>
<dbReference type="SUPFAM" id="SSF52172">
    <property type="entry name" value="CheY-like"/>
    <property type="match status" value="1"/>
</dbReference>
<name>A0ABX9MY39_9BURK</name>
<dbReference type="Pfam" id="PF08447">
    <property type="entry name" value="PAS_3"/>
    <property type="match status" value="2"/>
</dbReference>
<dbReference type="Pfam" id="PF00072">
    <property type="entry name" value="Response_reg"/>
    <property type="match status" value="1"/>
</dbReference>
<protein>
    <recommendedName>
        <fullName evidence="2">histidine kinase</fullName>
        <ecNumber evidence="2">2.7.13.3</ecNumber>
    </recommendedName>
</protein>
<evidence type="ECO:0000313" key="11">
    <source>
        <dbReference type="EMBL" id="RII83814.1"/>
    </source>
</evidence>
<dbReference type="Gene3D" id="3.30.450.40">
    <property type="match status" value="1"/>
</dbReference>